<dbReference type="Gene3D" id="3.40.50.720">
    <property type="entry name" value="NAD(P)-binding Rossmann-like Domain"/>
    <property type="match status" value="2"/>
</dbReference>
<comment type="similarity">
    <text evidence="1">Belongs to the D-isomer specific 2-hydroxyacid dehydrogenase family.</text>
</comment>
<name>A0A645CEF1_9ZZZZ</name>
<keyword evidence="6" id="KW-0670">Pyruvate</keyword>
<feature type="domain" description="D-isomer specific 2-hydroxyacid dehydrogenase catalytic" evidence="4">
    <location>
        <begin position="16"/>
        <end position="317"/>
    </location>
</feature>
<dbReference type="InterPro" id="IPR050857">
    <property type="entry name" value="D-2-hydroxyacid_DH"/>
</dbReference>
<organism evidence="6">
    <name type="scientific">bioreactor metagenome</name>
    <dbReference type="NCBI Taxonomy" id="1076179"/>
    <lineage>
        <taxon>unclassified sequences</taxon>
        <taxon>metagenomes</taxon>
        <taxon>ecological metagenomes</taxon>
    </lineage>
</organism>
<evidence type="ECO:0000256" key="3">
    <source>
        <dbReference type="ARBA" id="ARBA00023027"/>
    </source>
</evidence>
<keyword evidence="3" id="KW-0520">NAD</keyword>
<dbReference type="GO" id="GO:0016618">
    <property type="term" value="F:hydroxypyruvate reductase [NAD(P)H] activity"/>
    <property type="evidence" value="ECO:0007669"/>
    <property type="project" value="UniProtKB-EC"/>
</dbReference>
<feature type="domain" description="D-isomer specific 2-hydroxyacid dehydrogenase NAD-binding" evidence="5">
    <location>
        <begin position="108"/>
        <end position="285"/>
    </location>
</feature>
<dbReference type="Pfam" id="PF00389">
    <property type="entry name" value="2-Hacid_dh"/>
    <property type="match status" value="1"/>
</dbReference>
<dbReference type="GO" id="GO:0003714">
    <property type="term" value="F:transcription corepressor activity"/>
    <property type="evidence" value="ECO:0007669"/>
    <property type="project" value="InterPro"/>
</dbReference>
<proteinExistence type="inferred from homology"/>
<dbReference type="InterPro" id="IPR036291">
    <property type="entry name" value="NAD(P)-bd_dom_sf"/>
</dbReference>
<dbReference type="InterPro" id="IPR043322">
    <property type="entry name" value="CtBP"/>
</dbReference>
<dbReference type="SUPFAM" id="SSF52283">
    <property type="entry name" value="Formate/glycerate dehydrogenase catalytic domain-like"/>
    <property type="match status" value="1"/>
</dbReference>
<dbReference type="EMBL" id="VSSQ01026567">
    <property type="protein sequence ID" value="MPM75346.1"/>
    <property type="molecule type" value="Genomic_DNA"/>
</dbReference>
<reference evidence="6" key="1">
    <citation type="submission" date="2019-08" db="EMBL/GenBank/DDBJ databases">
        <authorList>
            <person name="Kucharzyk K."/>
            <person name="Murdoch R.W."/>
            <person name="Higgins S."/>
            <person name="Loffler F."/>
        </authorList>
    </citation>
    <scope>NUCLEOTIDE SEQUENCE</scope>
</reference>
<evidence type="ECO:0000313" key="6">
    <source>
        <dbReference type="EMBL" id="MPM75346.1"/>
    </source>
</evidence>
<gene>
    <name evidence="6" type="ORF">SDC9_122338</name>
</gene>
<dbReference type="InterPro" id="IPR006139">
    <property type="entry name" value="D-isomer_2_OHA_DH_cat_dom"/>
</dbReference>
<accession>A0A645CEF1</accession>
<evidence type="ECO:0000256" key="2">
    <source>
        <dbReference type="ARBA" id="ARBA00023002"/>
    </source>
</evidence>
<dbReference type="FunFam" id="3.40.50.720:FF:000203">
    <property type="entry name" value="D-3-phosphoglycerate dehydrogenase (SerA)"/>
    <property type="match status" value="1"/>
</dbReference>
<dbReference type="GO" id="GO:0051287">
    <property type="term" value="F:NAD binding"/>
    <property type="evidence" value="ECO:0007669"/>
    <property type="project" value="InterPro"/>
</dbReference>
<dbReference type="SUPFAM" id="SSF51735">
    <property type="entry name" value="NAD(P)-binding Rossmann-fold domains"/>
    <property type="match status" value="1"/>
</dbReference>
<evidence type="ECO:0000259" key="5">
    <source>
        <dbReference type="Pfam" id="PF02826"/>
    </source>
</evidence>
<sequence>MKVVVADYEFPNLNPDKEALKDLAGLELVDAKCTNEDELIAACADTDGLLNQYNYITPRVIDSMKKCKVISTYGIGVDKINVEAATKKGIYVCNSPEYNEYEVCDHTIMLILALSRQMVQLDRAIHNGVYGVMKIDNRLYRPYGQTVGFVGFGRIAKQIAEKLKMFGMKSICYDPFQSAEQCAAAGAEKMELDDVMKQADFVSINVSLTDKTRHMIGAHEIGLMKPTAYIVNCGRGAIIDESAMVKALQEKRIYGAALDTFEVEPIKPGHPLLALDNVITTPHSAWNTQESMYSMQYVAARQVALVLQGQKPVHCVNYDAVQEVLKG</sequence>
<dbReference type="InterPro" id="IPR029753">
    <property type="entry name" value="D-isomer_DH_CS"/>
</dbReference>
<dbReference type="PANTHER" id="PTHR42789:SF1">
    <property type="entry name" value="D-ISOMER SPECIFIC 2-HYDROXYACID DEHYDROGENASE FAMILY PROTEIN (AFU_ORTHOLOGUE AFUA_6G10090)"/>
    <property type="match status" value="1"/>
</dbReference>
<evidence type="ECO:0000259" key="4">
    <source>
        <dbReference type="Pfam" id="PF00389"/>
    </source>
</evidence>
<dbReference type="CDD" id="cd05299">
    <property type="entry name" value="CtBP_dh"/>
    <property type="match status" value="1"/>
</dbReference>
<dbReference type="Pfam" id="PF02826">
    <property type="entry name" value="2-Hacid_dh_C"/>
    <property type="match status" value="1"/>
</dbReference>
<dbReference type="EC" id="1.1.1.81" evidence="6"/>
<keyword evidence="2 6" id="KW-0560">Oxidoreductase</keyword>
<dbReference type="AlphaFoldDB" id="A0A645CEF1"/>
<dbReference type="PROSITE" id="PS00671">
    <property type="entry name" value="D_2_HYDROXYACID_DH_3"/>
    <property type="match status" value="1"/>
</dbReference>
<evidence type="ECO:0000256" key="1">
    <source>
        <dbReference type="ARBA" id="ARBA00005854"/>
    </source>
</evidence>
<protein>
    <submittedName>
        <fullName evidence="6">Hydroxypyruvate reductase</fullName>
        <ecNumber evidence="6">1.1.1.81</ecNumber>
    </submittedName>
</protein>
<comment type="caution">
    <text evidence="6">The sequence shown here is derived from an EMBL/GenBank/DDBJ whole genome shotgun (WGS) entry which is preliminary data.</text>
</comment>
<dbReference type="PANTHER" id="PTHR42789">
    <property type="entry name" value="D-ISOMER SPECIFIC 2-HYDROXYACID DEHYDROGENASE FAMILY PROTEIN (AFU_ORTHOLOGUE AFUA_6G10090)"/>
    <property type="match status" value="1"/>
</dbReference>
<dbReference type="InterPro" id="IPR006140">
    <property type="entry name" value="D-isomer_DH_NAD-bd"/>
</dbReference>